<dbReference type="Proteomes" id="UP001186118">
    <property type="component" value="Unassembled WGS sequence"/>
</dbReference>
<proteinExistence type="predicted"/>
<gene>
    <name evidence="1" type="ORF">KB584_03965</name>
</gene>
<evidence type="ECO:0000313" key="1">
    <source>
        <dbReference type="EMBL" id="MDV5976622.1"/>
    </source>
</evidence>
<reference evidence="1" key="1">
    <citation type="submission" date="2021-04" db="EMBL/GenBank/DDBJ databases">
        <title>Draft genomes of 20 S. canis strains.</title>
        <authorList>
            <person name="Pagnossin D."/>
            <person name="Weir W."/>
            <person name="Smith A."/>
            <person name="Ure R."/>
            <person name="Oravcova K."/>
        </authorList>
    </citation>
    <scope>NUCLEOTIDE SEQUENCE</scope>
    <source>
        <strain evidence="1">284</strain>
    </source>
</reference>
<sequence length="84" mass="9629">MMGENGETDNWDYRDMGISGLAVLLTHSHQKKDDLANMESFYFDNLVHFSRGIPFQKDVASVLINSPINEISFDYHNMAVFWVG</sequence>
<name>A0AAE4TS54_STRCB</name>
<protein>
    <submittedName>
        <fullName evidence="1">Uncharacterized protein</fullName>
    </submittedName>
</protein>
<comment type="caution">
    <text evidence="1">The sequence shown here is derived from an EMBL/GenBank/DDBJ whole genome shotgun (WGS) entry which is preliminary data.</text>
</comment>
<accession>A0AAE4TS54</accession>
<organism evidence="1 2">
    <name type="scientific">Streptococcus canis</name>
    <dbReference type="NCBI Taxonomy" id="1329"/>
    <lineage>
        <taxon>Bacteria</taxon>
        <taxon>Bacillati</taxon>
        <taxon>Bacillota</taxon>
        <taxon>Bacilli</taxon>
        <taxon>Lactobacillales</taxon>
        <taxon>Streptococcaceae</taxon>
        <taxon>Streptococcus</taxon>
    </lineage>
</organism>
<dbReference type="AlphaFoldDB" id="A0AAE4TS54"/>
<evidence type="ECO:0000313" key="2">
    <source>
        <dbReference type="Proteomes" id="UP001186118"/>
    </source>
</evidence>
<dbReference type="EMBL" id="JAGQEX010000006">
    <property type="protein sequence ID" value="MDV5976622.1"/>
    <property type="molecule type" value="Genomic_DNA"/>
</dbReference>
<dbReference type="RefSeq" id="WP_138114023.1">
    <property type="nucleotide sequence ID" value="NZ_BLIS01000004.1"/>
</dbReference>